<dbReference type="InterPro" id="IPR005810">
    <property type="entry name" value="CoA_lig_alpha"/>
</dbReference>
<keyword evidence="11" id="KW-0496">Mitochondrion</keyword>
<evidence type="ECO:0000256" key="1">
    <source>
        <dbReference type="ARBA" id="ARBA00004141"/>
    </source>
</evidence>
<dbReference type="GO" id="GO:0006508">
    <property type="term" value="P:proteolysis"/>
    <property type="evidence" value="ECO:0007669"/>
    <property type="project" value="InterPro"/>
</dbReference>
<feature type="domain" description="CoA-binding" evidence="14">
    <location>
        <begin position="725"/>
        <end position="820"/>
    </location>
</feature>
<accession>A0AA39GZN5</accession>
<feature type="transmembrane region" description="Helical" evidence="13">
    <location>
        <begin position="714"/>
        <end position="736"/>
    </location>
</feature>
<organism evidence="15 16">
    <name type="scientific">Steinernema hermaphroditum</name>
    <dbReference type="NCBI Taxonomy" id="289476"/>
    <lineage>
        <taxon>Eukaryota</taxon>
        <taxon>Metazoa</taxon>
        <taxon>Ecdysozoa</taxon>
        <taxon>Nematoda</taxon>
        <taxon>Chromadorea</taxon>
        <taxon>Rhabditida</taxon>
        <taxon>Tylenchina</taxon>
        <taxon>Panagrolaimomorpha</taxon>
        <taxon>Strongyloidoidea</taxon>
        <taxon>Steinernematidae</taxon>
        <taxon>Steinernema</taxon>
    </lineage>
</organism>
<dbReference type="InterPro" id="IPR024079">
    <property type="entry name" value="MetalloPept_cat_dom_sf"/>
</dbReference>
<dbReference type="GO" id="GO:0004222">
    <property type="term" value="F:metalloendopeptidase activity"/>
    <property type="evidence" value="ECO:0007669"/>
    <property type="project" value="InterPro"/>
</dbReference>
<evidence type="ECO:0000256" key="10">
    <source>
        <dbReference type="ARBA" id="ARBA00061754"/>
    </source>
</evidence>
<dbReference type="PANTHER" id="PTHR11117:SF2">
    <property type="entry name" value="SUCCINATE--COA LIGASE [ADP_GDP-FORMING] SUBUNIT ALPHA, MITOCHONDRIAL"/>
    <property type="match status" value="1"/>
</dbReference>
<dbReference type="SUPFAM" id="SSF51735">
    <property type="entry name" value="NAD(P)-binding Rossmann-fold domains"/>
    <property type="match status" value="1"/>
</dbReference>
<evidence type="ECO:0000256" key="7">
    <source>
        <dbReference type="ARBA" id="ARBA00022989"/>
    </source>
</evidence>
<evidence type="ECO:0000256" key="13">
    <source>
        <dbReference type="SAM" id="Phobius"/>
    </source>
</evidence>
<dbReference type="SUPFAM" id="SSF52210">
    <property type="entry name" value="Succinyl-CoA synthetase domains"/>
    <property type="match status" value="1"/>
</dbReference>
<dbReference type="HAMAP" id="MF_01988">
    <property type="entry name" value="Succ_CoA_alpha"/>
    <property type="match status" value="1"/>
</dbReference>
<dbReference type="Pfam" id="PF00549">
    <property type="entry name" value="Ligase_CoA"/>
    <property type="match status" value="1"/>
</dbReference>
<feature type="active site" description="Tele-phosphohistidine intermediate" evidence="11">
    <location>
        <position position="972"/>
    </location>
</feature>
<evidence type="ECO:0000256" key="11">
    <source>
        <dbReference type="HAMAP-Rule" id="MF_03222"/>
    </source>
</evidence>
<dbReference type="InterPro" id="IPR003689">
    <property type="entry name" value="ZIP"/>
</dbReference>
<dbReference type="FunFam" id="3.40.50.261:FF:000005">
    <property type="entry name" value="Succinate--CoA ligase [ADP-forming] subunit alpha, mitochondrial"/>
    <property type="match status" value="1"/>
</dbReference>
<comment type="catalytic activity">
    <reaction evidence="11">
        <text>succinate + ATP + CoA = succinyl-CoA + ADP + phosphate</text>
        <dbReference type="Rhea" id="RHEA:17661"/>
        <dbReference type="ChEBI" id="CHEBI:30031"/>
        <dbReference type="ChEBI" id="CHEBI:30616"/>
        <dbReference type="ChEBI" id="CHEBI:43474"/>
        <dbReference type="ChEBI" id="CHEBI:57287"/>
        <dbReference type="ChEBI" id="CHEBI:57292"/>
        <dbReference type="ChEBI" id="CHEBI:456216"/>
        <dbReference type="EC" id="6.2.1.5"/>
    </reaction>
</comment>
<dbReference type="Pfam" id="PF01431">
    <property type="entry name" value="Peptidase_M13"/>
    <property type="match status" value="1"/>
</dbReference>
<dbReference type="GO" id="GO:0046873">
    <property type="term" value="F:metal ion transmembrane transporter activity"/>
    <property type="evidence" value="ECO:0007669"/>
    <property type="project" value="InterPro"/>
</dbReference>
<feature type="transmembrane region" description="Helical" evidence="13">
    <location>
        <begin position="680"/>
        <end position="702"/>
    </location>
</feature>
<proteinExistence type="inferred from homology"/>
<evidence type="ECO:0000313" key="16">
    <source>
        <dbReference type="Proteomes" id="UP001175271"/>
    </source>
</evidence>
<comment type="subcellular location">
    <subcellularLocation>
        <location evidence="1">Membrane</location>
        <topology evidence="1">Multi-pass membrane protein</topology>
    </subcellularLocation>
    <subcellularLocation>
        <location evidence="11">Mitochondrion</location>
    </subcellularLocation>
</comment>
<dbReference type="Gene3D" id="3.40.390.10">
    <property type="entry name" value="Collagenase (Catalytic Domain)"/>
    <property type="match status" value="1"/>
</dbReference>
<dbReference type="EMBL" id="JAUCMV010000005">
    <property type="protein sequence ID" value="KAK0395698.1"/>
    <property type="molecule type" value="Genomic_DNA"/>
</dbReference>
<dbReference type="SMART" id="SM00881">
    <property type="entry name" value="CoA_binding"/>
    <property type="match status" value="1"/>
</dbReference>
<dbReference type="Proteomes" id="UP001175271">
    <property type="component" value="Unassembled WGS sequence"/>
</dbReference>
<comment type="similarity">
    <text evidence="11 12">Belongs to the succinate/malate CoA ligase alpha subunit family.</text>
</comment>
<keyword evidence="5 13" id="KW-0812">Transmembrane</keyword>
<keyword evidence="3 11" id="KW-0816">Tricarboxylic acid cycle</keyword>
<evidence type="ECO:0000256" key="9">
    <source>
        <dbReference type="ARBA" id="ARBA00054246"/>
    </source>
</evidence>
<dbReference type="NCBIfam" id="NF004230">
    <property type="entry name" value="PRK05678.1"/>
    <property type="match status" value="1"/>
</dbReference>
<evidence type="ECO:0000256" key="5">
    <source>
        <dbReference type="ARBA" id="ARBA00022692"/>
    </source>
</evidence>
<name>A0AA39GZN5_9BILA</name>
<comment type="function">
    <text evidence="9 11">Succinyl-CoA synthetase functions in the citric acid cycle (TCA), coupling the hydrolysis of succinyl-CoA to the synthesis of either ATP or GTP and thus represents the only step of substrate-level phosphorylation in the TCA. The alpha subunit of the enzyme binds the substrates coenzyme A and phosphate, while succinate binding and specificity for either ATP or GTP is provided by different beta subunits.</text>
</comment>
<dbReference type="InterPro" id="IPR033847">
    <property type="entry name" value="Citrt_syn/SCS-alpha_CS"/>
</dbReference>
<evidence type="ECO:0000256" key="8">
    <source>
        <dbReference type="ARBA" id="ARBA00023136"/>
    </source>
</evidence>
<feature type="transmembrane region" description="Helical" evidence="13">
    <location>
        <begin position="612"/>
        <end position="633"/>
    </location>
</feature>
<dbReference type="GO" id="GO:0016020">
    <property type="term" value="C:membrane"/>
    <property type="evidence" value="ECO:0007669"/>
    <property type="project" value="UniProtKB-SubCell"/>
</dbReference>
<evidence type="ECO:0000256" key="6">
    <source>
        <dbReference type="ARBA" id="ARBA00022741"/>
    </source>
</evidence>
<dbReference type="NCBIfam" id="TIGR01019">
    <property type="entry name" value="sucCoAalpha"/>
    <property type="match status" value="1"/>
</dbReference>
<evidence type="ECO:0000256" key="3">
    <source>
        <dbReference type="ARBA" id="ARBA00022532"/>
    </source>
</evidence>
<gene>
    <name evidence="15" type="ORF">QR680_001392</name>
</gene>
<dbReference type="GO" id="GO:0009361">
    <property type="term" value="C:succinate-CoA ligase complex (ADP-forming)"/>
    <property type="evidence" value="ECO:0007669"/>
    <property type="project" value="TreeGrafter"/>
</dbReference>
<dbReference type="GO" id="GO:0006099">
    <property type="term" value="P:tricarboxylic acid cycle"/>
    <property type="evidence" value="ECO:0007669"/>
    <property type="project" value="UniProtKB-UniRule"/>
</dbReference>
<evidence type="ECO:0000259" key="14">
    <source>
        <dbReference type="SMART" id="SM00881"/>
    </source>
</evidence>
<dbReference type="FunFam" id="3.40.50.720:FF:000002">
    <property type="entry name" value="Succinate--CoA ligase [ADP-forming] subunit alpha"/>
    <property type="match status" value="1"/>
</dbReference>
<sequence>MIFYAMFLGSMSCTSPWCFPGNAVNIYSGKASSNIIVYSKIVDGAHRARSKLVIKYLHATTSSVTFATFRRPPFQERHRKMLLDTAYDKVIVDIYDEVYNDIAREIERGAAKNIEECYEENAKSSFDPRGGFDEGRMLGQLFHALGFSLSSCSSKTHLLHVQKSPFYKDAVECYQHYYGSFGVRVDGVDKCPNGTLKAEEGFADVEGSRVAYRVLKKALAARNRPRQKRSTSSVYYPTFNAVPISHVKASCLISDKNGHITEEQMFFIAQALSHCIHDHKDDAKIFEKYENEEHPRPSSRANAMVRQLEGFTEAFSCTPRDKLFATSCRCELYPLMSKPKPSIGAWKKEYAHVLTSQLVSYKANSAQPLPVFLRFKIERMHVLFTITFALPHTIDGNDRLLNMDPMTLKIILLIVMAIIAISFGVLPIKVYQLLSNRSAQRLANSRLSALLITLLSCFAGGVILGVCILDLLPSAKADFEDLKVALDWKPHYPFVELLIGIGFFVVYLTEEIFDTIFKHHDECHKTEDQEKGKVKDLKCSDAEVKSTVSWITVSDQSSEIIQSQTSTITLVDEKSRKTNEKNAMVNSITFIIAFVFHTSLEGFAFGVQDTTVSIASLFFGIIVHKAIVSFSVGMRLVRSHPEKPLFVFALVFILAITSPIGGVIGIVVQDSNMKSTTKDIVSTILTSVSIGTFLFITFFEILSPERATKHPKLLQWLATVIGFGLIAIMMVIIQGFTGKQGTFHGQQMIDYNTNLVGGVSPNKAGSTHLGRPVFATVKEAREKTGADASVIYVPAPYAAKAMEEAIDAEIPLVVCITEGIPQQDMVRVKSKLVKQNKTRLLGPNCPGIITPDECKIGIMPGHIHKKGVIGIVSRSGTLTYEAVHQTSAVGLGQTLCVGIGGDPFNGTNFIDCLEVFLEDPNTRGIIMIGEIGGQAEEQAAEYLKQNNSGPHAKPVVSFIAGVTAPPGRRMGHAGAIISGGKGTAQDKIAALKDAGVHVTASPAKMGTLMSEVLIGQLSKQGQCFD</sequence>
<dbReference type="InterPro" id="IPR000718">
    <property type="entry name" value="Peptidase_M13"/>
</dbReference>
<dbReference type="GO" id="GO:0000166">
    <property type="term" value="F:nucleotide binding"/>
    <property type="evidence" value="ECO:0007669"/>
    <property type="project" value="UniProtKB-KW"/>
</dbReference>
<dbReference type="Pfam" id="PF02535">
    <property type="entry name" value="Zip"/>
    <property type="match status" value="1"/>
</dbReference>
<comment type="catalytic activity">
    <reaction evidence="11">
        <text>GTP + succinate + CoA = succinyl-CoA + GDP + phosphate</text>
        <dbReference type="Rhea" id="RHEA:22120"/>
        <dbReference type="ChEBI" id="CHEBI:30031"/>
        <dbReference type="ChEBI" id="CHEBI:37565"/>
        <dbReference type="ChEBI" id="CHEBI:43474"/>
        <dbReference type="ChEBI" id="CHEBI:57287"/>
        <dbReference type="ChEBI" id="CHEBI:57292"/>
        <dbReference type="ChEBI" id="CHEBI:58189"/>
        <dbReference type="EC" id="6.2.1.4"/>
    </reaction>
</comment>
<dbReference type="InterPro" id="IPR016102">
    <property type="entry name" value="Succinyl-CoA_synth-like"/>
</dbReference>
<dbReference type="EC" id="6.2.1.5" evidence="11"/>
<dbReference type="InterPro" id="IPR005811">
    <property type="entry name" value="SUCC_ACL_C"/>
</dbReference>
<comment type="caution">
    <text evidence="15">The sequence shown here is derived from an EMBL/GenBank/DDBJ whole genome shotgun (WGS) entry which is preliminary data.</text>
</comment>
<feature type="binding site" evidence="11">
    <location>
        <begin position="737"/>
        <end position="740"/>
    </location>
    <ligand>
        <name>CoA</name>
        <dbReference type="ChEBI" id="CHEBI:57287"/>
    </ligand>
</feature>
<dbReference type="Pfam" id="PF02629">
    <property type="entry name" value="CoA_binding"/>
    <property type="match status" value="1"/>
</dbReference>
<feature type="binding site" evidence="11">
    <location>
        <position position="880"/>
    </location>
    <ligand>
        <name>substrate</name>
        <note>ligand shared with subunit beta</note>
    </ligand>
</feature>
<dbReference type="PROSITE" id="PS01216">
    <property type="entry name" value="SUCCINYL_COA_LIG_1"/>
    <property type="match status" value="1"/>
</dbReference>
<keyword evidence="8 13" id="KW-0472">Membrane</keyword>
<keyword evidence="7 13" id="KW-1133">Transmembrane helix</keyword>
<dbReference type="PRINTS" id="PR01798">
    <property type="entry name" value="SCOASYNTHASE"/>
</dbReference>
<dbReference type="PANTHER" id="PTHR11117">
    <property type="entry name" value="SUCCINYL-COA LIGASE SUBUNIT ALPHA"/>
    <property type="match status" value="1"/>
</dbReference>
<comment type="subunit">
    <text evidence="11">Heterodimer of an alpha and a beta subunit. Different beta subunits determine nucleotide specificity. Together with an ATP-specific beta subunit, forms an ADP-forming succinyl-CoA synthetase (A-SCS). Together with a GTP-specific beta subunit forms a GDP-forming succinyl-CoA synthetase (G-SCS).</text>
</comment>
<dbReference type="GO" id="GO:0005739">
    <property type="term" value="C:mitochondrion"/>
    <property type="evidence" value="ECO:0007669"/>
    <property type="project" value="UniProtKB-SubCell"/>
</dbReference>
<keyword evidence="16" id="KW-1185">Reference proteome</keyword>
<dbReference type="EC" id="6.2.1.4" evidence="11"/>
<dbReference type="Gene3D" id="3.40.50.261">
    <property type="entry name" value="Succinyl-CoA synthetase domains"/>
    <property type="match status" value="1"/>
</dbReference>
<dbReference type="InterPro" id="IPR036291">
    <property type="entry name" value="NAD(P)-bd_dom_sf"/>
</dbReference>
<feature type="binding site" evidence="11">
    <location>
        <begin position="816"/>
        <end position="818"/>
    </location>
    <ligand>
        <name>CoA</name>
        <dbReference type="ChEBI" id="CHEBI:57287"/>
    </ligand>
</feature>
<dbReference type="InterPro" id="IPR017440">
    <property type="entry name" value="Cit_synth/succinyl-CoA_lig_AS"/>
</dbReference>
<dbReference type="InterPro" id="IPR003781">
    <property type="entry name" value="CoA-bd"/>
</dbReference>
<comment type="subunit">
    <text evidence="10">Heterodimer of an alpha and a beta subunit. Different beta subunits determine nucleotide specificity. Together with the ATP-specific beta subunit SUCLA2, forms an ADP-forming succinyl-CoA synthetase (A-SCS). Together with the GTP-specific beta subunit SUCLG2 forms a GDP-forming succinyl-CoA synthetase (G-SCS).</text>
</comment>
<feature type="transmembrane region" description="Helical" evidence="13">
    <location>
        <begin position="410"/>
        <end position="428"/>
    </location>
</feature>
<evidence type="ECO:0000256" key="4">
    <source>
        <dbReference type="ARBA" id="ARBA00022598"/>
    </source>
</evidence>
<dbReference type="PROSITE" id="PS00399">
    <property type="entry name" value="SUCCINYL_COA_LIG_2"/>
    <property type="match status" value="1"/>
</dbReference>
<evidence type="ECO:0000256" key="2">
    <source>
        <dbReference type="ARBA" id="ARBA00005064"/>
    </source>
</evidence>
<evidence type="ECO:0000313" key="15">
    <source>
        <dbReference type="EMBL" id="KAK0395698.1"/>
    </source>
</evidence>
<feature type="transmembrane region" description="Helical" evidence="13">
    <location>
        <begin position="492"/>
        <end position="509"/>
    </location>
</feature>
<dbReference type="GO" id="GO:0004776">
    <property type="term" value="F:succinate-CoA ligase (GDP-forming) activity"/>
    <property type="evidence" value="ECO:0007669"/>
    <property type="project" value="UniProtKB-EC"/>
</dbReference>
<feature type="binding site" evidence="11">
    <location>
        <position position="763"/>
    </location>
    <ligand>
        <name>CoA</name>
        <dbReference type="ChEBI" id="CHEBI:57287"/>
    </ligand>
</feature>
<reference evidence="15" key="1">
    <citation type="submission" date="2023-06" db="EMBL/GenBank/DDBJ databases">
        <title>Genomic analysis of the entomopathogenic nematode Steinernema hermaphroditum.</title>
        <authorList>
            <person name="Schwarz E.M."/>
            <person name="Heppert J.K."/>
            <person name="Baniya A."/>
            <person name="Schwartz H.T."/>
            <person name="Tan C.-H."/>
            <person name="Antoshechkin I."/>
            <person name="Sternberg P.W."/>
            <person name="Goodrich-Blair H."/>
            <person name="Dillman A.R."/>
        </authorList>
    </citation>
    <scope>NUCLEOTIDE SEQUENCE</scope>
    <source>
        <strain evidence="15">PS9179</strain>
        <tissue evidence="15">Whole animal</tissue>
    </source>
</reference>
<feature type="transmembrane region" description="Helical" evidence="13">
    <location>
        <begin position="645"/>
        <end position="668"/>
    </location>
</feature>
<dbReference type="SUPFAM" id="SSF55486">
    <property type="entry name" value="Metalloproteases ('zincins'), catalytic domain"/>
    <property type="match status" value="1"/>
</dbReference>
<dbReference type="InterPro" id="IPR018497">
    <property type="entry name" value="Peptidase_M13_C"/>
</dbReference>
<evidence type="ECO:0000256" key="12">
    <source>
        <dbReference type="RuleBase" id="RU000677"/>
    </source>
</evidence>
<dbReference type="AlphaFoldDB" id="A0AA39GZN5"/>
<dbReference type="PROSITE" id="PS51885">
    <property type="entry name" value="NEPRILYSIN"/>
    <property type="match status" value="1"/>
</dbReference>
<comment type="pathway">
    <text evidence="2 11">Carbohydrate metabolism; tricarboxylic acid cycle; succinate from succinyl-CoA (ligase route): step 1/1.</text>
</comment>
<protein>
    <recommendedName>
        <fullName evidence="11">Succinate--CoA ligase [ADP/GDP-forming] subunit alpha, mitochondrial</fullName>
        <ecNumber evidence="11">6.2.1.4</ecNumber>
        <ecNumber evidence="11">6.2.1.5</ecNumber>
    </recommendedName>
    <alternativeName>
        <fullName evidence="11">Succinyl-CoA synthetase subunit alpha</fullName>
        <shortName evidence="11">SCS-alpha</shortName>
    </alternativeName>
</protein>
<feature type="transmembrane region" description="Helical" evidence="13">
    <location>
        <begin position="449"/>
        <end position="472"/>
    </location>
</feature>
<dbReference type="Gene3D" id="3.40.50.720">
    <property type="entry name" value="NAD(P)-binding Rossmann-like Domain"/>
    <property type="match status" value="1"/>
</dbReference>
<keyword evidence="4 11" id="KW-0436">Ligase</keyword>
<feature type="transmembrane region" description="Helical" evidence="13">
    <location>
        <begin position="583"/>
        <end position="600"/>
    </location>
</feature>
<keyword evidence="6 11" id="KW-0547">Nucleotide-binding</keyword>
<dbReference type="GO" id="GO:0004775">
    <property type="term" value="F:succinate-CoA ligase (ADP-forming) activity"/>
    <property type="evidence" value="ECO:0007669"/>
    <property type="project" value="UniProtKB-UniRule"/>
</dbReference>